<dbReference type="Pfam" id="PF00069">
    <property type="entry name" value="Pkinase"/>
    <property type="match status" value="1"/>
</dbReference>
<dbReference type="Pfam" id="PF03133">
    <property type="entry name" value="TTL"/>
    <property type="match status" value="1"/>
</dbReference>
<keyword evidence="9" id="KW-1185">Reference proteome</keyword>
<proteinExistence type="inferred from homology"/>
<sequence length="1032" mass="114331">MLGHDAYWDFNWCDIGWVRDFYDHIQFDDRQRVNHFRNHYELTRKDLLVKNLKRMKRQLERGEQHTEAARYDFFPSTYVLPQEYSLFLEEFKRSGGATWIMKPIGRAQGRGIFLFNKLSQVSDWKKDHKWKADAPQAETYVAQRYVERPFTVGGKKFDLRLYCLVTSYSPLQVWMHRAGFARFSATRYSAAVGDISNSFMHLTNHSIQKTAENYDAEQGMKWSVHDLRVFLTMNYGHDKTNRLFADIQDMMVRSLLAVQQAIIQDKHSFELYGFDVLFDQNFKPWLIEVNASPSLTKSNREDHALKYDLINDLVDVVDVEGRLRGDETNVRGFDKVYDGRFLRNTFASAASKDSVPMGQSLSGADGAAAGSAKAQAKQAQAQAKAQRRNSHPLSQSGTGSLDCDTDDRTMVLLTSHRNSISNHTVATESTTPETIESEYSAEDEDEDFADEVAENTADLETSSETPVAPSSPQPWAGDAHVGHLSAACTAGTASLAASLPAAALPGGALTSTPQRMSPFAPAKMAFGNAEVLVAASNGLVVGATPSISSSQKPHGQSGNPKFSDSEIPDWIRKYETVMGHVNQYVMFDRIGSGAQGSVYKCLNLKDKKIYAIKALEHASLRKRRKPGSSINSLKNEIGIMKMLDHPNLVKLYEVIDDLENDRLYLVIDYVQGGGVMGDHDLMKGGPELAIPEERAQMLFGDFVRGMEYLHNHGVLHRDIKPSNMLIDNNTEDGEPRVKVCDFGVSSLCNQEKSAKVLGEDDLIYVAGFGTVAMMSPEALGRGPDAIYHGRPADVWAAGVTLYCMVTGTLPWRAKDADSLQKEICSGSPVNFPPRPRLSKEVRRLISKMLELDPNQRITFSLIRQEPWLLNGHASGHSSRSVSERLESLAAISSSTSWSSGSPSPVAGAPSHSLSGNGADEEDRIGEPTSGGSVNSNGSPSSGSLLDSFRRSNRHHKARSARIGSIKMPRDTWLANVQALEHWQYWKFQQRGERELGILGHHRAGGRDTPAGSKFTITISIATAGAATKRRLE</sequence>
<evidence type="ECO:0000313" key="9">
    <source>
        <dbReference type="Proteomes" id="UP000241890"/>
    </source>
</evidence>
<dbReference type="AlphaFoldDB" id="A0A2R5GPS5"/>
<dbReference type="PANTHER" id="PTHR12241:SF39">
    <property type="entry name" value="TUBULIN POLYGLUTAMYLASE TTLL9-RELATED"/>
    <property type="match status" value="1"/>
</dbReference>
<dbReference type="CDD" id="cd14008">
    <property type="entry name" value="STKc_LKB1_CaMKK"/>
    <property type="match status" value="1"/>
</dbReference>
<evidence type="ECO:0000256" key="2">
    <source>
        <dbReference type="ARBA" id="ARBA00022598"/>
    </source>
</evidence>
<evidence type="ECO:0000256" key="5">
    <source>
        <dbReference type="ARBA" id="ARBA00030445"/>
    </source>
</evidence>
<comment type="similarity">
    <text evidence="1">Belongs to the tubulin--tyrosine ligase family.</text>
</comment>
<dbReference type="GO" id="GO:0000226">
    <property type="term" value="P:microtubule cytoskeleton organization"/>
    <property type="evidence" value="ECO:0007669"/>
    <property type="project" value="TreeGrafter"/>
</dbReference>
<feature type="compositionally biased region" description="Low complexity" evidence="6">
    <location>
        <begin position="359"/>
        <end position="384"/>
    </location>
</feature>
<comment type="caution">
    <text evidence="8">The sequence shown here is derived from an EMBL/GenBank/DDBJ whole genome shotgun (WGS) entry which is preliminary data.</text>
</comment>
<dbReference type="PROSITE" id="PS50011">
    <property type="entry name" value="PROTEIN_KINASE_DOM"/>
    <property type="match status" value="1"/>
</dbReference>
<feature type="compositionally biased region" description="Basic residues" evidence="6">
    <location>
        <begin position="950"/>
        <end position="959"/>
    </location>
</feature>
<dbReference type="InterPro" id="IPR004344">
    <property type="entry name" value="TTL/TTLL_fam"/>
</dbReference>
<protein>
    <recommendedName>
        <fullName evidence="5">Tubulin--tyrosine ligase-like protein 9</fullName>
    </recommendedName>
</protein>
<evidence type="ECO:0000256" key="1">
    <source>
        <dbReference type="ARBA" id="ARBA00006820"/>
    </source>
</evidence>
<dbReference type="InterPro" id="IPR011009">
    <property type="entry name" value="Kinase-like_dom_sf"/>
</dbReference>
<dbReference type="SMART" id="SM00220">
    <property type="entry name" value="S_TKc"/>
    <property type="match status" value="1"/>
</dbReference>
<feature type="region of interest" description="Disordered" evidence="6">
    <location>
        <begin position="353"/>
        <end position="404"/>
    </location>
</feature>
<evidence type="ECO:0000256" key="4">
    <source>
        <dbReference type="ARBA" id="ARBA00022840"/>
    </source>
</evidence>
<dbReference type="Gene3D" id="1.10.510.10">
    <property type="entry name" value="Transferase(Phosphotransferase) domain 1"/>
    <property type="match status" value="1"/>
</dbReference>
<reference evidence="8 9" key="1">
    <citation type="submission" date="2017-12" db="EMBL/GenBank/DDBJ databases">
        <title>Sequencing, de novo assembly and annotation of complete genome of a new Thraustochytrid species, strain FCC1311.</title>
        <authorList>
            <person name="Sedici K."/>
            <person name="Godart F."/>
            <person name="Aiese Cigliano R."/>
            <person name="Sanseverino W."/>
            <person name="Barakat M."/>
            <person name="Ortet P."/>
            <person name="Marechal E."/>
            <person name="Cagnac O."/>
            <person name="Amato A."/>
        </authorList>
    </citation>
    <scope>NUCLEOTIDE SEQUENCE [LARGE SCALE GENOMIC DNA]</scope>
</reference>
<organism evidence="8 9">
    <name type="scientific">Hondaea fermentalgiana</name>
    <dbReference type="NCBI Taxonomy" id="2315210"/>
    <lineage>
        <taxon>Eukaryota</taxon>
        <taxon>Sar</taxon>
        <taxon>Stramenopiles</taxon>
        <taxon>Bigyra</taxon>
        <taxon>Labyrinthulomycetes</taxon>
        <taxon>Thraustochytrida</taxon>
        <taxon>Thraustochytriidae</taxon>
        <taxon>Hondaea</taxon>
    </lineage>
</organism>
<feature type="compositionally biased region" description="Low complexity" evidence="6">
    <location>
        <begin position="929"/>
        <end position="943"/>
    </location>
</feature>
<gene>
    <name evidence="8" type="ORF">FCC1311_061042</name>
</gene>
<dbReference type="InParanoid" id="A0A2R5GPS5"/>
<dbReference type="OrthoDB" id="68483at2759"/>
<dbReference type="PROSITE" id="PS51221">
    <property type="entry name" value="TTL"/>
    <property type="match status" value="1"/>
</dbReference>
<dbReference type="EMBL" id="BEYU01000067">
    <property type="protein sequence ID" value="GBG29884.1"/>
    <property type="molecule type" value="Genomic_DNA"/>
</dbReference>
<dbReference type="InterPro" id="IPR008271">
    <property type="entry name" value="Ser/Thr_kinase_AS"/>
</dbReference>
<accession>A0A2R5GPS5</accession>
<dbReference type="SUPFAM" id="SSF56112">
    <property type="entry name" value="Protein kinase-like (PK-like)"/>
    <property type="match status" value="1"/>
</dbReference>
<dbReference type="GO" id="GO:0005524">
    <property type="term" value="F:ATP binding"/>
    <property type="evidence" value="ECO:0007669"/>
    <property type="project" value="UniProtKB-KW"/>
</dbReference>
<name>A0A2R5GPS5_9STRA</name>
<feature type="compositionally biased region" description="Low complexity" evidence="6">
    <location>
        <begin position="894"/>
        <end position="912"/>
    </location>
</feature>
<dbReference type="GO" id="GO:0015631">
    <property type="term" value="F:tubulin binding"/>
    <property type="evidence" value="ECO:0007669"/>
    <property type="project" value="TreeGrafter"/>
</dbReference>
<dbReference type="GO" id="GO:0036064">
    <property type="term" value="C:ciliary basal body"/>
    <property type="evidence" value="ECO:0007669"/>
    <property type="project" value="TreeGrafter"/>
</dbReference>
<evidence type="ECO:0000313" key="8">
    <source>
        <dbReference type="EMBL" id="GBG29884.1"/>
    </source>
</evidence>
<feature type="region of interest" description="Disordered" evidence="6">
    <location>
        <begin position="455"/>
        <end position="474"/>
    </location>
</feature>
<dbReference type="InterPro" id="IPR000719">
    <property type="entry name" value="Prot_kinase_dom"/>
</dbReference>
<dbReference type="SUPFAM" id="SSF56059">
    <property type="entry name" value="Glutathione synthetase ATP-binding domain-like"/>
    <property type="match status" value="1"/>
</dbReference>
<feature type="compositionally biased region" description="Acidic residues" evidence="6">
    <location>
        <begin position="435"/>
        <end position="448"/>
    </location>
</feature>
<feature type="domain" description="Protein kinase" evidence="7">
    <location>
        <begin position="584"/>
        <end position="868"/>
    </location>
</feature>
<dbReference type="Gene3D" id="3.30.470.20">
    <property type="entry name" value="ATP-grasp fold, B domain"/>
    <property type="match status" value="1"/>
</dbReference>
<evidence type="ECO:0000256" key="6">
    <source>
        <dbReference type="SAM" id="MobiDB-lite"/>
    </source>
</evidence>
<dbReference type="PANTHER" id="PTHR12241">
    <property type="entry name" value="TUBULIN POLYGLUTAMYLASE"/>
    <property type="match status" value="1"/>
</dbReference>
<keyword evidence="4" id="KW-0067">ATP-binding</keyword>
<feature type="compositionally biased region" description="Polar residues" evidence="6">
    <location>
        <begin position="458"/>
        <end position="470"/>
    </location>
</feature>
<dbReference type="Proteomes" id="UP000241890">
    <property type="component" value="Unassembled WGS sequence"/>
</dbReference>
<dbReference type="GO" id="GO:0004672">
    <property type="term" value="F:protein kinase activity"/>
    <property type="evidence" value="ECO:0007669"/>
    <property type="project" value="InterPro"/>
</dbReference>
<keyword evidence="2" id="KW-0436">Ligase</keyword>
<feature type="region of interest" description="Disordered" evidence="6">
    <location>
        <begin position="894"/>
        <end position="962"/>
    </location>
</feature>
<feature type="region of interest" description="Disordered" evidence="6">
    <location>
        <begin position="420"/>
        <end position="448"/>
    </location>
</feature>
<evidence type="ECO:0000256" key="3">
    <source>
        <dbReference type="ARBA" id="ARBA00022741"/>
    </source>
</evidence>
<evidence type="ECO:0000259" key="7">
    <source>
        <dbReference type="PROSITE" id="PS50011"/>
    </source>
</evidence>
<keyword evidence="3" id="KW-0547">Nucleotide-binding</keyword>
<dbReference type="PROSITE" id="PS00108">
    <property type="entry name" value="PROTEIN_KINASE_ST"/>
    <property type="match status" value="1"/>
</dbReference>
<dbReference type="GO" id="GO:0070740">
    <property type="term" value="F:tubulin-glutamic acid ligase activity"/>
    <property type="evidence" value="ECO:0007669"/>
    <property type="project" value="TreeGrafter"/>
</dbReference>